<reference evidence="1" key="1">
    <citation type="submission" date="2021-06" db="EMBL/GenBank/DDBJ databases">
        <title>Parelaphostrongylus tenuis whole genome reference sequence.</title>
        <authorList>
            <person name="Garwood T.J."/>
            <person name="Larsen P.A."/>
            <person name="Fountain-Jones N.M."/>
            <person name="Garbe J.R."/>
            <person name="Macchietto M.G."/>
            <person name="Kania S.A."/>
            <person name="Gerhold R.W."/>
            <person name="Richards J.E."/>
            <person name="Wolf T.M."/>
        </authorList>
    </citation>
    <scope>NUCLEOTIDE SEQUENCE</scope>
    <source>
        <strain evidence="1">MNPRO001-30</strain>
        <tissue evidence="1">Meninges</tissue>
    </source>
</reference>
<keyword evidence="2" id="KW-1185">Reference proteome</keyword>
<proteinExistence type="predicted"/>
<organism evidence="1 2">
    <name type="scientific">Parelaphostrongylus tenuis</name>
    <name type="common">Meningeal worm</name>
    <dbReference type="NCBI Taxonomy" id="148309"/>
    <lineage>
        <taxon>Eukaryota</taxon>
        <taxon>Metazoa</taxon>
        <taxon>Ecdysozoa</taxon>
        <taxon>Nematoda</taxon>
        <taxon>Chromadorea</taxon>
        <taxon>Rhabditida</taxon>
        <taxon>Rhabditina</taxon>
        <taxon>Rhabditomorpha</taxon>
        <taxon>Strongyloidea</taxon>
        <taxon>Metastrongylidae</taxon>
        <taxon>Parelaphostrongylus</taxon>
    </lineage>
</organism>
<evidence type="ECO:0000313" key="1">
    <source>
        <dbReference type="EMBL" id="KAJ1359535.1"/>
    </source>
</evidence>
<comment type="caution">
    <text evidence="1">The sequence shown here is derived from an EMBL/GenBank/DDBJ whole genome shotgun (WGS) entry which is preliminary data.</text>
</comment>
<dbReference type="Proteomes" id="UP001196413">
    <property type="component" value="Unassembled WGS sequence"/>
</dbReference>
<accession>A0AAD5MJ46</accession>
<protein>
    <submittedName>
        <fullName evidence="1">Uncharacterized protein</fullName>
    </submittedName>
</protein>
<sequence>MEKDYWFTTDIPTVDSFGAISVALSNSFSCGYGRKSMEKLSFRAVVSMCTGCTNER</sequence>
<name>A0AAD5MJ46_PARTN</name>
<gene>
    <name evidence="1" type="ORF">KIN20_018295</name>
</gene>
<dbReference type="EMBL" id="JAHQIW010003643">
    <property type="protein sequence ID" value="KAJ1359535.1"/>
    <property type="molecule type" value="Genomic_DNA"/>
</dbReference>
<dbReference type="AlphaFoldDB" id="A0AAD5MJ46"/>
<evidence type="ECO:0000313" key="2">
    <source>
        <dbReference type="Proteomes" id="UP001196413"/>
    </source>
</evidence>